<evidence type="ECO:0000313" key="2">
    <source>
        <dbReference type="EMBL" id="PSG90191.1"/>
    </source>
</evidence>
<name>A0A2T1NCM3_9FLAO</name>
<keyword evidence="3" id="KW-1185">Reference proteome</keyword>
<accession>A0A2T1NCM3</accession>
<dbReference type="Proteomes" id="UP000238426">
    <property type="component" value="Unassembled WGS sequence"/>
</dbReference>
<comment type="caution">
    <text evidence="2">The sequence shown here is derived from an EMBL/GenBank/DDBJ whole genome shotgun (WGS) entry which is preliminary data.</text>
</comment>
<gene>
    <name evidence="2" type="ORF">C7H52_02635</name>
</gene>
<dbReference type="PROSITE" id="PS51257">
    <property type="entry name" value="PROKAR_LIPOPROTEIN"/>
    <property type="match status" value="1"/>
</dbReference>
<evidence type="ECO:0000313" key="3">
    <source>
        <dbReference type="Proteomes" id="UP000238426"/>
    </source>
</evidence>
<sequence length="168" mass="19371">MNKVITLITILLFTSCSSTKQITDVKDPIAQVNLVLNEWHEAAAQANYENYFSKMSKDAIFIGTDATENWHLEDFKTFAKPYFDRGKAWSFSTLERHVYINIEGGIAWFDELLDTQMEICRGSGVLILTSKGWKIQHYVLSMTIPNENVDEVVKIKKIIELQTKLKYQ</sequence>
<reference evidence="2 3" key="1">
    <citation type="submission" date="2018-03" db="EMBL/GenBank/DDBJ databases">
        <title>Mesoflavibacter sp. HG37 and Mesoflavibacter sp. HG96 sp.nov., two marine bacteria isolated from seawater of Western Pacific Ocean.</title>
        <authorList>
            <person name="Cheng H."/>
            <person name="Wu Y.-H."/>
            <person name="Guo L.-L."/>
            <person name="Xu X.-W."/>
        </authorList>
    </citation>
    <scope>NUCLEOTIDE SEQUENCE [LARGE SCALE GENOMIC DNA]</scope>
    <source>
        <strain evidence="2 3">KCTC 32269</strain>
    </source>
</reference>
<protein>
    <recommendedName>
        <fullName evidence="1">SnoaL-like domain-containing protein</fullName>
    </recommendedName>
</protein>
<dbReference type="InterPro" id="IPR037401">
    <property type="entry name" value="SnoaL-like"/>
</dbReference>
<dbReference type="Pfam" id="PF13474">
    <property type="entry name" value="SnoaL_3"/>
    <property type="match status" value="1"/>
</dbReference>
<dbReference type="Gene3D" id="3.10.450.50">
    <property type="match status" value="1"/>
</dbReference>
<proteinExistence type="predicted"/>
<dbReference type="OrthoDB" id="271716at2"/>
<organism evidence="2 3">
    <name type="scientific">Aurantibacter aestuarii</name>
    <dbReference type="NCBI Taxonomy" id="1266046"/>
    <lineage>
        <taxon>Bacteria</taxon>
        <taxon>Pseudomonadati</taxon>
        <taxon>Bacteroidota</taxon>
        <taxon>Flavobacteriia</taxon>
        <taxon>Flavobacteriales</taxon>
        <taxon>Flavobacteriaceae</taxon>
        <taxon>Aurantibacter</taxon>
    </lineage>
</organism>
<dbReference type="SUPFAM" id="SSF54427">
    <property type="entry name" value="NTF2-like"/>
    <property type="match status" value="1"/>
</dbReference>
<dbReference type="EMBL" id="PXOQ01000007">
    <property type="protein sequence ID" value="PSG90191.1"/>
    <property type="molecule type" value="Genomic_DNA"/>
</dbReference>
<evidence type="ECO:0000259" key="1">
    <source>
        <dbReference type="Pfam" id="PF13474"/>
    </source>
</evidence>
<feature type="domain" description="SnoaL-like" evidence="1">
    <location>
        <begin position="32"/>
        <end position="145"/>
    </location>
</feature>
<dbReference type="InterPro" id="IPR032710">
    <property type="entry name" value="NTF2-like_dom_sf"/>
</dbReference>
<dbReference type="RefSeq" id="WP_106462332.1">
    <property type="nucleotide sequence ID" value="NZ_PXOQ01000007.1"/>
</dbReference>
<dbReference type="AlphaFoldDB" id="A0A2T1NCM3"/>